<dbReference type="EMBL" id="JAIWYP010000009">
    <property type="protein sequence ID" value="KAH3777499.1"/>
    <property type="molecule type" value="Genomic_DNA"/>
</dbReference>
<evidence type="ECO:0000313" key="1">
    <source>
        <dbReference type="EMBL" id="KAH3777499.1"/>
    </source>
</evidence>
<protein>
    <submittedName>
        <fullName evidence="1">Uncharacterized protein</fullName>
    </submittedName>
</protein>
<gene>
    <name evidence="1" type="ORF">DPMN_178946</name>
</gene>
<reference evidence="1" key="2">
    <citation type="submission" date="2020-11" db="EMBL/GenBank/DDBJ databases">
        <authorList>
            <person name="McCartney M.A."/>
            <person name="Auch B."/>
            <person name="Kono T."/>
            <person name="Mallez S."/>
            <person name="Becker A."/>
            <person name="Gohl D.M."/>
            <person name="Silverstein K.A.T."/>
            <person name="Koren S."/>
            <person name="Bechman K.B."/>
            <person name="Herman A."/>
            <person name="Abrahante J.E."/>
            <person name="Garbe J."/>
        </authorList>
    </citation>
    <scope>NUCLEOTIDE SEQUENCE</scope>
    <source>
        <strain evidence="1">Duluth1</strain>
        <tissue evidence="1">Whole animal</tissue>
    </source>
</reference>
<evidence type="ECO:0000313" key="2">
    <source>
        <dbReference type="Proteomes" id="UP000828390"/>
    </source>
</evidence>
<keyword evidence="2" id="KW-1185">Reference proteome</keyword>
<dbReference type="AlphaFoldDB" id="A0A9D4ILP0"/>
<proteinExistence type="predicted"/>
<dbReference type="Proteomes" id="UP000828390">
    <property type="component" value="Unassembled WGS sequence"/>
</dbReference>
<sequence>MYKDSSPQSRSEIVVTSADVHVDENATLQQQISQLSSDTHMLFSALRERVDQVEKCVEQKIINKVSQVLDKRINSEVNRLHKDIDTKMDTEEKYS</sequence>
<reference evidence="1" key="1">
    <citation type="journal article" date="2019" name="bioRxiv">
        <title>The Genome of the Zebra Mussel, Dreissena polymorpha: A Resource for Invasive Species Research.</title>
        <authorList>
            <person name="McCartney M.A."/>
            <person name="Auch B."/>
            <person name="Kono T."/>
            <person name="Mallez S."/>
            <person name="Zhang Y."/>
            <person name="Obille A."/>
            <person name="Becker A."/>
            <person name="Abrahante J.E."/>
            <person name="Garbe J."/>
            <person name="Badalamenti J.P."/>
            <person name="Herman A."/>
            <person name="Mangelson H."/>
            <person name="Liachko I."/>
            <person name="Sullivan S."/>
            <person name="Sone E.D."/>
            <person name="Koren S."/>
            <person name="Silverstein K.A.T."/>
            <person name="Beckman K.B."/>
            <person name="Gohl D.M."/>
        </authorList>
    </citation>
    <scope>NUCLEOTIDE SEQUENCE</scope>
    <source>
        <strain evidence="1">Duluth1</strain>
        <tissue evidence="1">Whole animal</tissue>
    </source>
</reference>
<comment type="caution">
    <text evidence="1">The sequence shown here is derived from an EMBL/GenBank/DDBJ whole genome shotgun (WGS) entry which is preliminary data.</text>
</comment>
<organism evidence="1 2">
    <name type="scientific">Dreissena polymorpha</name>
    <name type="common">Zebra mussel</name>
    <name type="synonym">Mytilus polymorpha</name>
    <dbReference type="NCBI Taxonomy" id="45954"/>
    <lineage>
        <taxon>Eukaryota</taxon>
        <taxon>Metazoa</taxon>
        <taxon>Spiralia</taxon>
        <taxon>Lophotrochozoa</taxon>
        <taxon>Mollusca</taxon>
        <taxon>Bivalvia</taxon>
        <taxon>Autobranchia</taxon>
        <taxon>Heteroconchia</taxon>
        <taxon>Euheterodonta</taxon>
        <taxon>Imparidentia</taxon>
        <taxon>Neoheterodontei</taxon>
        <taxon>Myida</taxon>
        <taxon>Dreissenoidea</taxon>
        <taxon>Dreissenidae</taxon>
        <taxon>Dreissena</taxon>
    </lineage>
</organism>
<name>A0A9D4ILP0_DREPO</name>
<accession>A0A9D4ILP0</accession>